<evidence type="ECO:0000256" key="7">
    <source>
        <dbReference type="ARBA" id="ARBA00023163"/>
    </source>
</evidence>
<dbReference type="InterPro" id="IPR036898">
    <property type="entry name" value="RNA_pol_Rpb7-like_N_sf"/>
</dbReference>
<dbReference type="InterPro" id="IPR012340">
    <property type="entry name" value="NA-bd_OB-fold"/>
</dbReference>
<dbReference type="InterPro" id="IPR004519">
    <property type="entry name" value="RNAP_E/RPC8"/>
</dbReference>
<dbReference type="GO" id="GO:0003677">
    <property type="term" value="F:DNA binding"/>
    <property type="evidence" value="ECO:0007669"/>
    <property type="project" value="InterPro"/>
</dbReference>
<feature type="domain" description="RNA polymerase Rpb7-like N-terminal" evidence="12">
    <location>
        <begin position="9"/>
        <end position="64"/>
    </location>
</feature>
<feature type="domain" description="RNA polymerase III subunit Rpc25" evidence="13">
    <location>
        <begin position="83"/>
        <end position="186"/>
    </location>
</feature>
<sequence length="338" mass="36780">MFVLVEMVDTVRTPPWQFERKLNDSIAEELNKKLANKVVYNVGLCICLFDITKLEDAYVFPGDGASHTKVHFRYVVFHPFLDEILIGKIKGCSPEGVHVSLGFFDDILIPPESLQQPAKFDEAEQVWVWEYETEEGAHDLYMDTGEEIRFRVVDESFVDTSPSGPSSAEATASSEELPKKEAPYTLVVRDPSVSRAWAFFPGGPAASPGLDSGLIRRPHPSPPGGAMTTACAQGSRRAGAESALPACLLPHPPGLGPLPKVLLSVTTKTVFNKQWQHQLGNHCLNGRQVTNLPHLGRHVLPLPNSLAETAPPQTAGLGDCMIQAASDRALSRLSLAAP</sequence>
<protein>
    <recommendedName>
        <fullName evidence="11">DNA-directed RNA polymerase subunit</fullName>
    </recommendedName>
</protein>
<dbReference type="CDD" id="cd04330">
    <property type="entry name" value="RNAP_III_Rpc25_N"/>
    <property type="match status" value="1"/>
</dbReference>
<evidence type="ECO:0000256" key="10">
    <source>
        <dbReference type="ARBA" id="ARBA00062626"/>
    </source>
</evidence>
<dbReference type="Proteomes" id="UP000515202">
    <property type="component" value="Unplaced"/>
</dbReference>
<dbReference type="GeneID" id="105298042"/>
<dbReference type="InterPro" id="IPR013238">
    <property type="entry name" value="RNA_pol_III_Rbc25"/>
</dbReference>
<dbReference type="SUPFAM" id="SSF50249">
    <property type="entry name" value="Nucleic acid-binding proteins"/>
    <property type="match status" value="1"/>
</dbReference>
<comment type="function">
    <text evidence="9">DNA-dependent RNA polymerase catalyzes the transcription of DNA into RNA using the four ribonucleoside triphosphates as substrates. Specific peripheric component of RNA polymerase III (Pol III) which synthesizes small non-coding RNAs including 5S rRNA, snRNAs, tRNAs and miRNAs from at least 500 distinct genomic loci. With CRCP/RPC9 forms a mobile stalk that protrudes from Pol III core and functions primarily in transcription initiation. Pol III plays a key role in sensing and limiting infection by intracellular bacteria and DNA viruses. Acts as nuclear and cytosolic DNA sensor involved in innate immune response. Can sense non-self dsDNA that serves as template for transcription into dsRNA. The non-self RNA polymerase III transcripts, such as Epstein-Barr virus-encoded RNAs (EBERs) induce type I interferon and NF-kappa-B through the RIG-I pathway.</text>
</comment>
<dbReference type="KEGG" id="pvp:105298042"/>
<dbReference type="FunFam" id="2.40.50.140:FF:000130">
    <property type="entry name" value="DNA-directed RNA polymerase III subunit RPC8"/>
    <property type="match status" value="1"/>
</dbReference>
<dbReference type="GO" id="GO:0005666">
    <property type="term" value="C:RNA polymerase III complex"/>
    <property type="evidence" value="ECO:0007669"/>
    <property type="project" value="TreeGrafter"/>
</dbReference>
<dbReference type="SUPFAM" id="SSF88798">
    <property type="entry name" value="N-terminal, heterodimerisation domain of RBP7 (RpoE)"/>
    <property type="match status" value="1"/>
</dbReference>
<evidence type="ECO:0000313" key="17">
    <source>
        <dbReference type="RefSeq" id="XP_011367341.1"/>
    </source>
</evidence>
<dbReference type="AlphaFoldDB" id="A0A6P3QMG2"/>
<dbReference type="GO" id="GO:0051607">
    <property type="term" value="P:defense response to virus"/>
    <property type="evidence" value="ECO:0007669"/>
    <property type="project" value="UniProtKB-KW"/>
</dbReference>
<dbReference type="InterPro" id="IPR005576">
    <property type="entry name" value="Rpb7-like_N"/>
</dbReference>
<organism evidence="14 18">
    <name type="scientific">Pteropus vampyrus</name>
    <name type="common">Large flying fox</name>
    <dbReference type="NCBI Taxonomy" id="132908"/>
    <lineage>
        <taxon>Eukaryota</taxon>
        <taxon>Metazoa</taxon>
        <taxon>Chordata</taxon>
        <taxon>Craniata</taxon>
        <taxon>Vertebrata</taxon>
        <taxon>Euteleostomi</taxon>
        <taxon>Mammalia</taxon>
        <taxon>Eutheria</taxon>
        <taxon>Laurasiatheria</taxon>
        <taxon>Chiroptera</taxon>
        <taxon>Yinpterochiroptera</taxon>
        <taxon>Pteropodoidea</taxon>
        <taxon>Pteropodidae</taxon>
        <taxon>Pteropodinae</taxon>
        <taxon>Pteropus</taxon>
    </lineage>
</organism>
<evidence type="ECO:0000259" key="12">
    <source>
        <dbReference type="Pfam" id="PF03876"/>
    </source>
</evidence>
<gene>
    <name evidence="15 16 17 18" type="primary">POLR3H</name>
</gene>
<evidence type="ECO:0000313" key="16">
    <source>
        <dbReference type="RefSeq" id="XP_011367340.1"/>
    </source>
</evidence>
<dbReference type="Pfam" id="PF03876">
    <property type="entry name" value="SHS2_Rpb7-N"/>
    <property type="match status" value="1"/>
</dbReference>
<evidence type="ECO:0000256" key="2">
    <source>
        <dbReference type="ARBA" id="ARBA00009307"/>
    </source>
</evidence>
<accession>A0A6P3QMG2</accession>
<proteinExistence type="inferred from homology"/>
<comment type="subcellular location">
    <subcellularLocation>
        <location evidence="1 11">Nucleus</location>
    </subcellularLocation>
</comment>
<dbReference type="RefSeq" id="XP_011367341.1">
    <property type="nucleotide sequence ID" value="XM_011369039.2"/>
</dbReference>
<dbReference type="GO" id="GO:0045087">
    <property type="term" value="P:innate immune response"/>
    <property type="evidence" value="ECO:0007669"/>
    <property type="project" value="UniProtKB-KW"/>
</dbReference>
<evidence type="ECO:0000256" key="3">
    <source>
        <dbReference type="ARBA" id="ARBA00022478"/>
    </source>
</evidence>
<dbReference type="NCBIfam" id="TIGR00448">
    <property type="entry name" value="rpoE"/>
    <property type="match status" value="1"/>
</dbReference>
<evidence type="ECO:0000256" key="5">
    <source>
        <dbReference type="ARBA" id="ARBA00022859"/>
    </source>
</evidence>
<dbReference type="Gene3D" id="2.40.50.140">
    <property type="entry name" value="Nucleic acid-binding proteins"/>
    <property type="match status" value="1"/>
</dbReference>
<comment type="function">
    <text evidence="11">DNA-dependent RNA polymerase which catalyzes the transcription of DNA into RNA using the four ribonucleoside triphosphates as substrates.</text>
</comment>
<dbReference type="Pfam" id="PF08292">
    <property type="entry name" value="RNA_pol_Rbc25"/>
    <property type="match status" value="1"/>
</dbReference>
<dbReference type="RefSeq" id="XP_011367339.1">
    <property type="nucleotide sequence ID" value="XM_011369037.2"/>
</dbReference>
<evidence type="ECO:0000256" key="6">
    <source>
        <dbReference type="ARBA" id="ARBA00023118"/>
    </source>
</evidence>
<comment type="subunit">
    <text evidence="10">Component of the RNA polymerase III complex consisting of 17 subunits: a ten-subunit horseshoe-shaped catalytic core composed of POLR3A/RPC1, POLR3B/RPC2, POLR1C/RPAC1, POLR1D/RPAC2, POLR3K/RPC10, POLR2E/RPABC1, POLR2F/RPABC2, POLR2H/RPABC3, POLR2K/RPABC4 and POLR2L/RPABC5; a mobile stalk composed of two subunits POLR3H/RPC8 and CRCP/RPC9, protruding from the core and functioning primarily in transcription initiation; and additional subunits homologous to general transcription factors of the RNA polymerase II machinery, POLR3C/RPC3-POLR3F/RPC6-POLR3G/RPC7 heterotrimer required for transcription initiation and POLR3D/RPC4-POLR3E/RPC5 heterodimer involved in both transcription initiation and termination. Interacts with CRCP/RPC9. POLR3H/RPC8 and CRCP/RPC9 probably form a Pol III subcomplex.</text>
</comment>
<dbReference type="GO" id="GO:0003899">
    <property type="term" value="F:DNA-directed RNA polymerase activity"/>
    <property type="evidence" value="ECO:0007669"/>
    <property type="project" value="InterPro"/>
</dbReference>
<dbReference type="RefSeq" id="XP_011367340.1">
    <property type="nucleotide sequence ID" value="XM_011369038.2"/>
</dbReference>
<dbReference type="PANTHER" id="PTHR12709:SF1">
    <property type="entry name" value="DNA-DIRECTED RNA POLYMERASE III SUBUNIT RPC8"/>
    <property type="match status" value="1"/>
</dbReference>
<keyword evidence="3 11" id="KW-0240">DNA-directed RNA polymerase</keyword>
<keyword evidence="4" id="KW-0399">Innate immunity</keyword>
<comment type="similarity">
    <text evidence="2">Belongs to the eukaryotic RPB7/RPC8 RNA polymerase subunit family.</text>
</comment>
<dbReference type="GO" id="GO:0006384">
    <property type="term" value="P:transcription initiation at RNA polymerase III promoter"/>
    <property type="evidence" value="ECO:0007669"/>
    <property type="project" value="TreeGrafter"/>
</dbReference>
<keyword evidence="7 11" id="KW-0804">Transcription</keyword>
<evidence type="ECO:0000313" key="14">
    <source>
        <dbReference type="Proteomes" id="UP000515202"/>
    </source>
</evidence>
<keyword evidence="5" id="KW-0391">Immunity</keyword>
<dbReference type="InterPro" id="IPR045113">
    <property type="entry name" value="Rpb7-like"/>
</dbReference>
<evidence type="ECO:0000256" key="8">
    <source>
        <dbReference type="ARBA" id="ARBA00023242"/>
    </source>
</evidence>
<keyword evidence="6" id="KW-0051">Antiviral defense</keyword>
<evidence type="ECO:0000256" key="9">
    <source>
        <dbReference type="ARBA" id="ARBA00054245"/>
    </source>
</evidence>
<evidence type="ECO:0000256" key="11">
    <source>
        <dbReference type="RuleBase" id="RU369086"/>
    </source>
</evidence>
<name>A0A6P3QMG2_PTEVA</name>
<dbReference type="CTD" id="171568"/>
<dbReference type="PANTHER" id="PTHR12709">
    <property type="entry name" value="DNA-DIRECTED RNA POLYMERASE II, III"/>
    <property type="match status" value="1"/>
</dbReference>
<evidence type="ECO:0000259" key="13">
    <source>
        <dbReference type="Pfam" id="PF08292"/>
    </source>
</evidence>
<reference evidence="15 16" key="1">
    <citation type="submission" date="2025-04" db="UniProtKB">
        <authorList>
            <consortium name="RefSeq"/>
        </authorList>
    </citation>
    <scope>IDENTIFICATION</scope>
    <source>
        <tissue evidence="15 16">Kidney</tissue>
    </source>
</reference>
<evidence type="ECO:0000313" key="15">
    <source>
        <dbReference type="RefSeq" id="XP_011367339.1"/>
    </source>
</evidence>
<evidence type="ECO:0000313" key="18">
    <source>
        <dbReference type="RefSeq" id="XP_011367342.1"/>
    </source>
</evidence>
<dbReference type="FunFam" id="3.30.1490.120:FF:000002">
    <property type="entry name" value="DNA-directed RNA polymerase III subunit RPC8"/>
    <property type="match status" value="1"/>
</dbReference>
<dbReference type="OrthoDB" id="10256606at2759"/>
<evidence type="ECO:0000256" key="4">
    <source>
        <dbReference type="ARBA" id="ARBA00022588"/>
    </source>
</evidence>
<evidence type="ECO:0000256" key="1">
    <source>
        <dbReference type="ARBA" id="ARBA00004123"/>
    </source>
</evidence>
<dbReference type="Gene3D" id="3.30.1490.120">
    <property type="entry name" value="RNA polymerase Rpb7-like, N-terminal domain"/>
    <property type="match status" value="1"/>
</dbReference>
<keyword evidence="14" id="KW-1185">Reference proteome</keyword>
<dbReference type="RefSeq" id="XP_011367342.1">
    <property type="nucleotide sequence ID" value="XM_011369040.2"/>
</dbReference>
<keyword evidence="8 11" id="KW-0539">Nucleus</keyword>